<dbReference type="PANTHER" id="PTHR33751:SF1">
    <property type="entry name" value="CBB3-TYPE CYTOCHROME C OXIDASE SUBUNIT FIXP"/>
    <property type="match status" value="1"/>
</dbReference>
<dbReference type="RefSeq" id="WP_043397076.1">
    <property type="nucleotide sequence ID" value="NZ_JPMI01000125.1"/>
</dbReference>
<keyword evidence="5" id="KW-0812">Transmembrane</keyword>
<dbReference type="EMBL" id="JPMI01000125">
    <property type="protein sequence ID" value="KFA91877.1"/>
    <property type="molecule type" value="Genomic_DNA"/>
</dbReference>
<evidence type="ECO:0000256" key="5">
    <source>
        <dbReference type="SAM" id="Phobius"/>
    </source>
</evidence>
<dbReference type="GO" id="GO:0020037">
    <property type="term" value="F:heme binding"/>
    <property type="evidence" value="ECO:0007669"/>
    <property type="project" value="InterPro"/>
</dbReference>
<dbReference type="Gene3D" id="1.10.760.10">
    <property type="entry name" value="Cytochrome c-like domain"/>
    <property type="match status" value="1"/>
</dbReference>
<dbReference type="InterPro" id="IPR050597">
    <property type="entry name" value="Cytochrome_c_Oxidase_Subunit"/>
</dbReference>
<dbReference type="Gene3D" id="6.10.280.130">
    <property type="match status" value="1"/>
</dbReference>
<comment type="caution">
    <text evidence="7">The sequence shown here is derived from an EMBL/GenBank/DDBJ whole genome shotgun (WGS) entry which is preliminary data.</text>
</comment>
<evidence type="ECO:0000259" key="6">
    <source>
        <dbReference type="PROSITE" id="PS51007"/>
    </source>
</evidence>
<feature type="transmembrane region" description="Helical" evidence="5">
    <location>
        <begin position="26"/>
        <end position="45"/>
    </location>
</feature>
<sequence length="182" mass="19802">MSANDKPGVLHVYDGIEEMDNHLPNWWLFILWSTIVFGFCYWFYYQVSGTGPGSMEVYKAEAAEAARNAASNKPVSDEGLLALMQDAQSVEQGKAQFTQQCASCHGQKGEGLIGPNLTDGFWLHGGGPMDIHKTVSEGVVVKGMPAWERTLGAERVRSIVAYVLTLKDTNVPGKAPQGEPAQ</sequence>
<dbReference type="SUPFAM" id="SSF46626">
    <property type="entry name" value="Cytochrome c"/>
    <property type="match status" value="1"/>
</dbReference>
<dbReference type="PROSITE" id="PS51007">
    <property type="entry name" value="CYTC"/>
    <property type="match status" value="1"/>
</dbReference>
<gene>
    <name evidence="7" type="ORF">Q664_19120</name>
</gene>
<dbReference type="InterPro" id="IPR032858">
    <property type="entry name" value="CcoP_N"/>
</dbReference>
<evidence type="ECO:0000256" key="4">
    <source>
        <dbReference type="PROSITE-ProRule" id="PRU00433"/>
    </source>
</evidence>
<proteinExistence type="predicted"/>
<name>A0A084STU2_9BACT</name>
<evidence type="ECO:0000256" key="3">
    <source>
        <dbReference type="ARBA" id="ARBA00023004"/>
    </source>
</evidence>
<evidence type="ECO:0000256" key="1">
    <source>
        <dbReference type="ARBA" id="ARBA00022617"/>
    </source>
</evidence>
<dbReference type="Proteomes" id="UP000028547">
    <property type="component" value="Unassembled WGS sequence"/>
</dbReference>
<keyword evidence="5" id="KW-0472">Membrane</keyword>
<evidence type="ECO:0000313" key="7">
    <source>
        <dbReference type="EMBL" id="KFA91877.1"/>
    </source>
</evidence>
<accession>A0A084STU2</accession>
<evidence type="ECO:0000256" key="2">
    <source>
        <dbReference type="ARBA" id="ARBA00022723"/>
    </source>
</evidence>
<dbReference type="AlphaFoldDB" id="A0A084STU2"/>
<dbReference type="InterPro" id="IPR036909">
    <property type="entry name" value="Cyt_c-like_dom_sf"/>
</dbReference>
<keyword evidence="2 4" id="KW-0479">Metal-binding</keyword>
<dbReference type="GO" id="GO:0046872">
    <property type="term" value="F:metal ion binding"/>
    <property type="evidence" value="ECO:0007669"/>
    <property type="project" value="UniProtKB-KW"/>
</dbReference>
<dbReference type="Pfam" id="PF13442">
    <property type="entry name" value="Cytochrome_CBB3"/>
    <property type="match status" value="1"/>
</dbReference>
<evidence type="ECO:0000313" key="8">
    <source>
        <dbReference type="Proteomes" id="UP000028547"/>
    </source>
</evidence>
<dbReference type="InterPro" id="IPR038414">
    <property type="entry name" value="CcoP_N_sf"/>
</dbReference>
<protein>
    <submittedName>
        <fullName evidence="7">Cytochrome oxidase subunit III</fullName>
    </submittedName>
</protein>
<dbReference type="PANTHER" id="PTHR33751">
    <property type="entry name" value="CBB3-TYPE CYTOCHROME C OXIDASE SUBUNIT FIXP"/>
    <property type="match status" value="1"/>
</dbReference>
<keyword evidence="1 4" id="KW-0349">Heme</keyword>
<organism evidence="7 8">
    <name type="scientific">Archangium violaceum Cb vi76</name>
    <dbReference type="NCBI Taxonomy" id="1406225"/>
    <lineage>
        <taxon>Bacteria</taxon>
        <taxon>Pseudomonadati</taxon>
        <taxon>Myxococcota</taxon>
        <taxon>Myxococcia</taxon>
        <taxon>Myxococcales</taxon>
        <taxon>Cystobacterineae</taxon>
        <taxon>Archangiaceae</taxon>
        <taxon>Archangium</taxon>
    </lineage>
</organism>
<reference evidence="7 8" key="1">
    <citation type="submission" date="2014-07" db="EMBL/GenBank/DDBJ databases">
        <title>Draft Genome Sequence of Gephyronic Acid Producer, Cystobacter violaceus Strain Cb vi76.</title>
        <authorList>
            <person name="Stevens D.C."/>
            <person name="Young J."/>
            <person name="Carmichael R."/>
            <person name="Tan J."/>
            <person name="Taylor R.E."/>
        </authorList>
    </citation>
    <scope>NUCLEOTIDE SEQUENCE [LARGE SCALE GENOMIC DNA]</scope>
    <source>
        <strain evidence="7 8">Cb vi76</strain>
    </source>
</reference>
<dbReference type="GO" id="GO:0009055">
    <property type="term" value="F:electron transfer activity"/>
    <property type="evidence" value="ECO:0007669"/>
    <property type="project" value="InterPro"/>
</dbReference>
<dbReference type="Pfam" id="PF14715">
    <property type="entry name" value="FixP_N"/>
    <property type="match status" value="1"/>
</dbReference>
<dbReference type="InterPro" id="IPR009056">
    <property type="entry name" value="Cyt_c-like_dom"/>
</dbReference>
<keyword evidence="5" id="KW-1133">Transmembrane helix</keyword>
<keyword evidence="3 4" id="KW-0408">Iron</keyword>
<feature type="domain" description="Cytochrome c" evidence="6">
    <location>
        <begin position="88"/>
        <end position="167"/>
    </location>
</feature>